<dbReference type="Pfam" id="PF14777">
    <property type="entry name" value="BBIP10"/>
    <property type="match status" value="1"/>
</dbReference>
<dbReference type="GeneID" id="109580052"/>
<keyword evidence="1" id="KW-1185">Reference proteome</keyword>
<evidence type="ECO:0000313" key="2">
    <source>
        <dbReference type="RefSeq" id="XP_049303674.1"/>
    </source>
</evidence>
<sequence length="76" mass="8884">MSSEKIDIIGKIELIEPTTGKLFFEHKTELIFCQPHLIALKSLSLDRLEEMQRKISRQLQEKLIDDPSVNNIHKRV</sequence>
<reference evidence="1" key="1">
    <citation type="submission" date="2025-05" db="UniProtKB">
        <authorList>
            <consortium name="RefSeq"/>
        </authorList>
    </citation>
    <scope>NUCLEOTIDE SEQUENCE [LARGE SCALE GENOMIC DNA]</scope>
</reference>
<name>A0ABM3J369_BACDO</name>
<evidence type="ECO:0000313" key="1">
    <source>
        <dbReference type="Proteomes" id="UP001652620"/>
    </source>
</evidence>
<dbReference type="RefSeq" id="XP_049303674.1">
    <property type="nucleotide sequence ID" value="XM_049447717.1"/>
</dbReference>
<gene>
    <name evidence="2" type="primary">LOC109580052</name>
</gene>
<dbReference type="PANTHER" id="PTHR28596">
    <property type="entry name" value="BBSOME-INTERACTING PROTEIN 1"/>
    <property type="match status" value="1"/>
</dbReference>
<dbReference type="PANTHER" id="PTHR28596:SF1">
    <property type="entry name" value="BBSOME-INTERACTING PROTEIN 1"/>
    <property type="match status" value="1"/>
</dbReference>
<organism evidence="1 2">
    <name type="scientific">Bactrocera dorsalis</name>
    <name type="common">Oriental fruit fly</name>
    <name type="synonym">Dacus dorsalis</name>
    <dbReference type="NCBI Taxonomy" id="27457"/>
    <lineage>
        <taxon>Eukaryota</taxon>
        <taxon>Metazoa</taxon>
        <taxon>Ecdysozoa</taxon>
        <taxon>Arthropoda</taxon>
        <taxon>Hexapoda</taxon>
        <taxon>Insecta</taxon>
        <taxon>Pterygota</taxon>
        <taxon>Neoptera</taxon>
        <taxon>Endopterygota</taxon>
        <taxon>Diptera</taxon>
        <taxon>Brachycera</taxon>
        <taxon>Muscomorpha</taxon>
        <taxon>Tephritoidea</taxon>
        <taxon>Tephritidae</taxon>
        <taxon>Bactrocera</taxon>
        <taxon>Bactrocera</taxon>
    </lineage>
</organism>
<reference evidence="2" key="2">
    <citation type="submission" date="2025-08" db="UniProtKB">
        <authorList>
            <consortium name="RefSeq"/>
        </authorList>
    </citation>
    <scope>IDENTIFICATION</scope>
    <source>
        <tissue evidence="2">Adult</tissue>
    </source>
</reference>
<accession>A0ABM3J369</accession>
<dbReference type="InterPro" id="IPR028233">
    <property type="entry name" value="BBIP10"/>
</dbReference>
<proteinExistence type="predicted"/>
<protein>
    <submittedName>
        <fullName evidence="2">BBSome-interacting protein 1</fullName>
    </submittedName>
</protein>
<dbReference type="Proteomes" id="UP001652620">
    <property type="component" value="Chromosome 2"/>
</dbReference>